<evidence type="ECO:0000259" key="2">
    <source>
        <dbReference type="Pfam" id="PF00078"/>
    </source>
</evidence>
<dbReference type="CDD" id="cd01647">
    <property type="entry name" value="RT_LTR"/>
    <property type="match status" value="1"/>
</dbReference>
<dbReference type="OrthoDB" id="5868531at2759"/>
<accession>A0A368G9C7</accession>
<dbReference type="EMBL" id="JOJR01000314">
    <property type="protein sequence ID" value="RCN39899.1"/>
    <property type="molecule type" value="Genomic_DNA"/>
</dbReference>
<feature type="transmembrane region" description="Helical" evidence="1">
    <location>
        <begin position="202"/>
        <end position="226"/>
    </location>
</feature>
<proteinExistence type="predicted"/>
<sequence length="867" mass="98830">MPVVQFVRELNEKATAAGYDEAKLARLIPLQLSGAAKIKYDNYAADIRSDYRKILDQLKKDFRSPNYVEMVKSEIYSIKQELTVVFGQRVKDLAADAYAESSPIKIEEIACETFVCEKSFSVPPIFHSEISRLRSIVAMTSKHPNAQNYGKNSNGYRSDFLNDELHKLSVEGLQYATSIEENAKDVLQSQAKFIFETVSFRVIAIISSVVILIAVLFSAWICYYFSCIKIMRKCCKSTTKKQQRIETITMQNVDDDNAEENKKHATFNKNRMNTTKFLSYVPIVMSIINSAEAKTCYPCFIPVFCKGTPIVALVDTGSSITFLDEKTLSHLKASITREKIPPAKAANRSEIPFIGHTQIPTVFGNQTIAQKVMITKSFCPAPLVVGMDLLYRINTPIRFDMQRKMISIGRATIPILRDNETGYLRRIFTVTMTENILIPSRSDNFVMGEIDFLFDKEVELIAEDNKSDDLPEGVIVGKTLHCPALTKQFPFRILNTSNVKMQLYKGQKIANAEVTERCSGLYKRVFSVYEDDKKTPKTVDIVRKEVNYVLPEVEIDYPTDTMITGEIWEIEKINWEHSQLDLHQKTAVVDMANDFRDIFVSKSGKLGRYSGKIHHRIDLIENSKTPKQKPYRVPLEQRKEVLQQIQELLKHRVIEKSSSPFCAPIILVKKKDQTWRFVVDYHKLNSITKSETYFIPNIQEIIDLASGKAFYTTVDFKSGLHQIPMEKSHRERTAFQTFLGLLHFITMPMGLKGAPGTFQKVANSLIRELRIPSNVTAVKSFLGAASYFRLYRCLYRSDLSGRLAKYQVAIMGYDAIIQYRPGKQNAVSDALSRYPNETVVNSVQVTELASWEEIKDAQKAIPYNERI</sequence>
<keyword evidence="1" id="KW-1133">Transmembrane helix</keyword>
<evidence type="ECO:0000313" key="3">
    <source>
        <dbReference type="EMBL" id="RCN39899.1"/>
    </source>
</evidence>
<dbReference type="SUPFAM" id="SSF56672">
    <property type="entry name" value="DNA/RNA polymerases"/>
    <property type="match status" value="1"/>
</dbReference>
<dbReference type="PANTHER" id="PTHR24559">
    <property type="entry name" value="TRANSPOSON TY3-I GAG-POL POLYPROTEIN"/>
    <property type="match status" value="1"/>
</dbReference>
<comment type="caution">
    <text evidence="3">The sequence shown here is derived from an EMBL/GenBank/DDBJ whole genome shotgun (WGS) entry which is preliminary data.</text>
</comment>
<dbReference type="InterPro" id="IPR021109">
    <property type="entry name" value="Peptidase_aspartic_dom_sf"/>
</dbReference>
<keyword evidence="1" id="KW-0472">Membrane</keyword>
<dbReference type="PROSITE" id="PS00141">
    <property type="entry name" value="ASP_PROTEASE"/>
    <property type="match status" value="1"/>
</dbReference>
<evidence type="ECO:0000313" key="4">
    <source>
        <dbReference type="Proteomes" id="UP000252519"/>
    </source>
</evidence>
<dbReference type="SUPFAM" id="SSF50630">
    <property type="entry name" value="Acid proteases"/>
    <property type="match status" value="1"/>
</dbReference>
<keyword evidence="4" id="KW-1185">Reference proteome</keyword>
<dbReference type="Gene3D" id="2.40.70.10">
    <property type="entry name" value="Acid Proteases"/>
    <property type="match status" value="1"/>
</dbReference>
<protein>
    <recommendedName>
        <fullName evidence="2">Reverse transcriptase domain-containing protein</fullName>
    </recommendedName>
</protein>
<dbReference type="GO" id="GO:0004190">
    <property type="term" value="F:aspartic-type endopeptidase activity"/>
    <property type="evidence" value="ECO:0007669"/>
    <property type="project" value="InterPro"/>
</dbReference>
<evidence type="ECO:0000256" key="1">
    <source>
        <dbReference type="SAM" id="Phobius"/>
    </source>
</evidence>
<dbReference type="Pfam" id="PF00078">
    <property type="entry name" value="RVT_1"/>
    <property type="match status" value="1"/>
</dbReference>
<feature type="domain" description="Reverse transcriptase" evidence="2">
    <location>
        <begin position="668"/>
        <end position="770"/>
    </location>
</feature>
<dbReference type="InterPro" id="IPR053134">
    <property type="entry name" value="RNA-dir_DNA_polymerase"/>
</dbReference>
<dbReference type="InterPro" id="IPR000477">
    <property type="entry name" value="RT_dom"/>
</dbReference>
<dbReference type="CDD" id="cd00303">
    <property type="entry name" value="retropepsin_like"/>
    <property type="match status" value="1"/>
</dbReference>
<dbReference type="Gene3D" id="3.10.10.10">
    <property type="entry name" value="HIV Type 1 Reverse Transcriptase, subunit A, domain 1"/>
    <property type="match status" value="1"/>
</dbReference>
<dbReference type="InterPro" id="IPR001969">
    <property type="entry name" value="Aspartic_peptidase_AS"/>
</dbReference>
<name>A0A368G9C7_ANCCA</name>
<keyword evidence="1" id="KW-0812">Transmembrane</keyword>
<dbReference type="STRING" id="29170.A0A368G9C7"/>
<reference evidence="3 4" key="1">
    <citation type="submission" date="2014-10" db="EMBL/GenBank/DDBJ databases">
        <title>Draft genome of the hookworm Ancylostoma caninum.</title>
        <authorList>
            <person name="Mitreva M."/>
        </authorList>
    </citation>
    <scope>NUCLEOTIDE SEQUENCE [LARGE SCALE GENOMIC DNA]</scope>
    <source>
        <strain evidence="3 4">Baltimore</strain>
    </source>
</reference>
<organism evidence="3 4">
    <name type="scientific">Ancylostoma caninum</name>
    <name type="common">Dog hookworm</name>
    <dbReference type="NCBI Taxonomy" id="29170"/>
    <lineage>
        <taxon>Eukaryota</taxon>
        <taxon>Metazoa</taxon>
        <taxon>Ecdysozoa</taxon>
        <taxon>Nematoda</taxon>
        <taxon>Chromadorea</taxon>
        <taxon>Rhabditida</taxon>
        <taxon>Rhabditina</taxon>
        <taxon>Rhabditomorpha</taxon>
        <taxon>Strongyloidea</taxon>
        <taxon>Ancylostomatidae</taxon>
        <taxon>Ancylostomatinae</taxon>
        <taxon>Ancylostoma</taxon>
    </lineage>
</organism>
<dbReference type="InterPro" id="IPR043502">
    <property type="entry name" value="DNA/RNA_pol_sf"/>
</dbReference>
<dbReference type="PANTHER" id="PTHR24559:SF444">
    <property type="entry name" value="REVERSE TRANSCRIPTASE DOMAIN-CONTAINING PROTEIN"/>
    <property type="match status" value="1"/>
</dbReference>
<dbReference type="AlphaFoldDB" id="A0A368G9C7"/>
<gene>
    <name evidence="3" type="ORF">ANCCAN_14169</name>
</gene>
<dbReference type="GO" id="GO:0006508">
    <property type="term" value="P:proteolysis"/>
    <property type="evidence" value="ECO:0007669"/>
    <property type="project" value="InterPro"/>
</dbReference>
<dbReference type="Proteomes" id="UP000252519">
    <property type="component" value="Unassembled WGS sequence"/>
</dbReference>